<dbReference type="SMART" id="SM00020">
    <property type="entry name" value="Tryp_SPc"/>
    <property type="match status" value="3"/>
</dbReference>
<feature type="signal peptide" evidence="4">
    <location>
        <begin position="1"/>
        <end position="24"/>
    </location>
</feature>
<dbReference type="PROSITE" id="PS00135">
    <property type="entry name" value="TRYPSIN_SER"/>
    <property type="match status" value="2"/>
</dbReference>
<gene>
    <name evidence="6" type="ORF">HW555_003622</name>
</gene>
<keyword evidence="1" id="KW-1015">Disulfide bond</keyword>
<dbReference type="GO" id="GO:0006508">
    <property type="term" value="P:proteolysis"/>
    <property type="evidence" value="ECO:0007669"/>
    <property type="project" value="UniProtKB-KW"/>
</dbReference>
<keyword evidence="4" id="KW-0732">Signal</keyword>
<dbReference type="AlphaFoldDB" id="A0A835GLP9"/>
<evidence type="ECO:0000256" key="1">
    <source>
        <dbReference type="ARBA" id="ARBA00023157"/>
    </source>
</evidence>
<evidence type="ECO:0000256" key="3">
    <source>
        <dbReference type="RuleBase" id="RU363034"/>
    </source>
</evidence>
<evidence type="ECO:0000259" key="5">
    <source>
        <dbReference type="PROSITE" id="PS50240"/>
    </source>
</evidence>
<name>A0A835GLP9_SPOEX</name>
<dbReference type="SUPFAM" id="SSF50494">
    <property type="entry name" value="Trypsin-like serine proteases"/>
    <property type="match status" value="3"/>
</dbReference>
<evidence type="ECO:0000256" key="2">
    <source>
        <dbReference type="ARBA" id="ARBA00024195"/>
    </source>
</evidence>
<comment type="similarity">
    <text evidence="2">Belongs to the peptidase S1 family. CLIP subfamily.</text>
</comment>
<dbReference type="PRINTS" id="PR00722">
    <property type="entry name" value="CHYMOTRYPSIN"/>
</dbReference>
<evidence type="ECO:0000313" key="7">
    <source>
        <dbReference type="Proteomes" id="UP000648187"/>
    </source>
</evidence>
<feature type="domain" description="Peptidase S1" evidence="5">
    <location>
        <begin position="324"/>
        <end position="628"/>
    </location>
</feature>
<accession>A0A835GLP9</accession>
<dbReference type="InterPro" id="IPR018114">
    <property type="entry name" value="TRYPSIN_HIS"/>
</dbReference>
<evidence type="ECO:0000256" key="4">
    <source>
        <dbReference type="SAM" id="SignalP"/>
    </source>
</evidence>
<dbReference type="InterPro" id="IPR043504">
    <property type="entry name" value="Peptidase_S1_PA_chymotrypsin"/>
</dbReference>
<protein>
    <recommendedName>
        <fullName evidence="5">Peptidase S1 domain-containing protein</fullName>
    </recommendedName>
</protein>
<dbReference type="InterPro" id="IPR033116">
    <property type="entry name" value="TRYPSIN_SER"/>
</dbReference>
<reference evidence="6" key="1">
    <citation type="submission" date="2020-08" db="EMBL/GenBank/DDBJ databases">
        <title>Spodoptera exigua strain:BAW_Kor-Di-RS1 Genome sequencing and assembly.</title>
        <authorList>
            <person name="Kim J."/>
            <person name="Nam H.Y."/>
            <person name="Kwon M."/>
            <person name="Choi J.H."/>
            <person name="Cho S.R."/>
            <person name="Kim G.-H."/>
        </authorList>
    </citation>
    <scope>NUCLEOTIDE SEQUENCE</scope>
    <source>
        <strain evidence="6">BAW_Kor-Di-RS1</strain>
        <tissue evidence="6">Whole-body</tissue>
    </source>
</reference>
<proteinExistence type="inferred from homology"/>
<sequence>MTITLSILTKLHLMVNIFFQLNECRDLNNFPDNPTRRVIDGKPASPAEVPYQIAFKKRSDRDHGLFYTFCGGALIGSTKILTAAHCFVRENYPLFAMCLGYTYLDDLTNTYAVAGSLRNIARQKEPHEQWRPIHNITYPPSYRFPENDIAVVFVLTPYTLNDLVQPIDIADTYENYEGYCLVSGYGEISNQVTSDTLMKAHLLLLANERCPRITQFRNLFYNICTSAIGAEIGIGDSGSPLVCTRTYDVSQKTENILVGIASGSYPNQNAFFSRVSAYKNFIETLSNCTKNTEICLSNDANFNVSDDRMRAEEQIVSGEWVPRVVNGYPAKLGDVPYQIAMKALVNRSSKLYLTFCGATLVGPTKMITAAHCFEERGRSNCHKFFFPGKASSSVLQNKYAVAGNLLNGAKCCSDGQWRSLSRVIYPKKYVFPKHDIAVAYASSPFEFNNHVAPIPYAKRHTDYNGKCLVSGYGRTGHGTKDTTEILLLANLEIMPNSLCGKVHRKRMENFVCTFSSFTDVGKGDSGGPLVCKNTGDPNEKDKGVLVGVVSGHSVGRGSFFTRVSKLPRKNLRAKVPLMRKILPEQCYMEENVTYDGDDEIFPNSEDNTDEDYLIPRANDKKWIPRVVNGEPAKLGDIPYQVSLKKLKKDGFYRSFCGASIIGENKILTAAHCFLRKKLLAAVLTGTIDRNSLTDIYAVAGYLMNEGINSLNNNSGQWRRLSSVRYPKNYKRPKHDIAVVYLDDPFIYNKYVGPIPIALKNQDYKNACLVSGYGKTGRDKKVSSDVLLKAYLTIMSSKNCSELYQYNMETFICTVTQVPDVGRGDSGGPLVCTNTSDPNEGDIGVLVGIVRAYSPNRSSLFVRVSQYYDFISKESTQFIENSDYGALHSMCNN</sequence>
<dbReference type="PROSITE" id="PS50240">
    <property type="entry name" value="TRYPSIN_DOM"/>
    <property type="match status" value="3"/>
</dbReference>
<dbReference type="EMBL" id="JACKWZ010000036">
    <property type="protein sequence ID" value="KAF9420028.1"/>
    <property type="molecule type" value="Genomic_DNA"/>
</dbReference>
<comment type="caution">
    <text evidence="6">The sequence shown here is derived from an EMBL/GenBank/DDBJ whole genome shotgun (WGS) entry which is preliminary data.</text>
</comment>
<feature type="chain" id="PRO_5032383053" description="Peptidase S1 domain-containing protein" evidence="4">
    <location>
        <begin position="25"/>
        <end position="892"/>
    </location>
</feature>
<dbReference type="Pfam" id="PF00089">
    <property type="entry name" value="Trypsin"/>
    <property type="match status" value="3"/>
</dbReference>
<evidence type="ECO:0000313" key="6">
    <source>
        <dbReference type="EMBL" id="KAF9420028.1"/>
    </source>
</evidence>
<dbReference type="InterPro" id="IPR051487">
    <property type="entry name" value="Ser/Thr_Proteases_Immune/Dev"/>
</dbReference>
<feature type="domain" description="Peptidase S1" evidence="5">
    <location>
        <begin position="38"/>
        <end position="287"/>
    </location>
</feature>
<dbReference type="InterPro" id="IPR009003">
    <property type="entry name" value="Peptidase_S1_PA"/>
</dbReference>
<dbReference type="InterPro" id="IPR001314">
    <property type="entry name" value="Peptidase_S1A"/>
</dbReference>
<dbReference type="CDD" id="cd00190">
    <property type="entry name" value="Tryp_SPc"/>
    <property type="match status" value="3"/>
</dbReference>
<keyword evidence="3" id="KW-0378">Hydrolase</keyword>
<organism evidence="6 7">
    <name type="scientific">Spodoptera exigua</name>
    <name type="common">Beet armyworm</name>
    <name type="synonym">Noctua fulgens</name>
    <dbReference type="NCBI Taxonomy" id="7107"/>
    <lineage>
        <taxon>Eukaryota</taxon>
        <taxon>Metazoa</taxon>
        <taxon>Ecdysozoa</taxon>
        <taxon>Arthropoda</taxon>
        <taxon>Hexapoda</taxon>
        <taxon>Insecta</taxon>
        <taxon>Pterygota</taxon>
        <taxon>Neoptera</taxon>
        <taxon>Endopterygota</taxon>
        <taxon>Lepidoptera</taxon>
        <taxon>Glossata</taxon>
        <taxon>Ditrysia</taxon>
        <taxon>Noctuoidea</taxon>
        <taxon>Noctuidae</taxon>
        <taxon>Amphipyrinae</taxon>
        <taxon>Spodoptera</taxon>
    </lineage>
</organism>
<feature type="domain" description="Peptidase S1" evidence="5">
    <location>
        <begin position="626"/>
        <end position="875"/>
    </location>
</feature>
<dbReference type="InterPro" id="IPR001254">
    <property type="entry name" value="Trypsin_dom"/>
</dbReference>
<keyword evidence="3" id="KW-0645">Protease</keyword>
<dbReference type="PROSITE" id="PS00134">
    <property type="entry name" value="TRYPSIN_HIS"/>
    <property type="match status" value="3"/>
</dbReference>
<keyword evidence="7" id="KW-1185">Reference proteome</keyword>
<dbReference type="PANTHER" id="PTHR24256">
    <property type="entry name" value="TRYPTASE-RELATED"/>
    <property type="match status" value="1"/>
</dbReference>
<keyword evidence="3" id="KW-0720">Serine protease</keyword>
<dbReference type="Proteomes" id="UP000648187">
    <property type="component" value="Unassembled WGS sequence"/>
</dbReference>
<dbReference type="Gene3D" id="2.40.10.10">
    <property type="entry name" value="Trypsin-like serine proteases"/>
    <property type="match status" value="3"/>
</dbReference>
<dbReference type="GO" id="GO:0004252">
    <property type="term" value="F:serine-type endopeptidase activity"/>
    <property type="evidence" value="ECO:0007669"/>
    <property type="project" value="InterPro"/>
</dbReference>